<protein>
    <submittedName>
        <fullName evidence="4">LysM peptidoglycan-binding domain-containing protein</fullName>
    </submittedName>
</protein>
<dbReference type="SUPFAM" id="SSF52540">
    <property type="entry name" value="P-loop containing nucleoside triphosphate hydrolases"/>
    <property type="match status" value="1"/>
</dbReference>
<feature type="domain" description="ABC transporter" evidence="2">
    <location>
        <begin position="12"/>
        <end position="234"/>
    </location>
</feature>
<dbReference type="GO" id="GO:0016887">
    <property type="term" value="F:ATP hydrolysis activity"/>
    <property type="evidence" value="ECO:0007669"/>
    <property type="project" value="InterPro"/>
</dbReference>
<accession>A0A940PG34</accession>
<dbReference type="RefSeq" id="WP_209532541.1">
    <property type="nucleotide sequence ID" value="NZ_JAEEGA010000024.1"/>
</dbReference>
<gene>
    <name evidence="4" type="ORF">I6N95_24785</name>
</gene>
<dbReference type="SUPFAM" id="SSF54106">
    <property type="entry name" value="LysM domain"/>
    <property type="match status" value="2"/>
</dbReference>
<dbReference type="PROSITE" id="PS50893">
    <property type="entry name" value="ABC_TRANSPORTER_2"/>
    <property type="match status" value="1"/>
</dbReference>
<evidence type="ECO:0000259" key="3">
    <source>
        <dbReference type="PROSITE" id="PS51782"/>
    </source>
</evidence>
<organism evidence="4 5">
    <name type="scientific">Vagococcus allomyrinae</name>
    <dbReference type="NCBI Taxonomy" id="2794353"/>
    <lineage>
        <taxon>Bacteria</taxon>
        <taxon>Bacillati</taxon>
        <taxon>Bacillota</taxon>
        <taxon>Bacilli</taxon>
        <taxon>Lactobacillales</taxon>
        <taxon>Enterococcaceae</taxon>
        <taxon>Vagococcus</taxon>
    </lineage>
</organism>
<evidence type="ECO:0000259" key="2">
    <source>
        <dbReference type="PROSITE" id="PS50893"/>
    </source>
</evidence>
<dbReference type="Gene3D" id="3.40.50.300">
    <property type="entry name" value="P-loop containing nucleotide triphosphate hydrolases"/>
    <property type="match status" value="1"/>
</dbReference>
<dbReference type="SMART" id="SM00257">
    <property type="entry name" value="LysM"/>
    <property type="match status" value="2"/>
</dbReference>
<feature type="region of interest" description="Disordered" evidence="1">
    <location>
        <begin position="288"/>
        <end position="315"/>
    </location>
</feature>
<evidence type="ECO:0000313" key="4">
    <source>
        <dbReference type="EMBL" id="MBP1044230.1"/>
    </source>
</evidence>
<feature type="domain" description="LysM" evidence="3">
    <location>
        <begin position="469"/>
        <end position="512"/>
    </location>
</feature>
<sequence>MIKDKWKIVGISHYHDVVTSHEGVSQRLVLDRVTFGQPFGEIVGVIGSKGAGKTTLGSILLGEISPSEGFVSGSVEQVRRLSLPDSRNGHQTGELYIHKQLVEWGVPRKKLSELSTKISEFSELGPRLSDTISHYTLEEQAQLSISLLLHMTPTMIYIEEELLVVKEDFFIKVFLFLEKLKVMGASIWIETETIKRIESYCDKLVWLEFGKLMKYGDVLEVLLAYDDYYFNIQRMSHNEQQTFWSEGYQLQLRKQMHSKKDTSKEINLVEEKKEEELSLQLDKEPTIDDPLLLTSPPTSKGERGEGLIKTRAQKNKKSPHVKSLRKVAILAGLLGGCGMLVVFSLPKEDVTVSVSHRSTSQSITTPTFSTVMPTFDSTSSVELPQTSQTDKQHQHLVTSGETLSLIAANYGVTLDALQQANNLTDTTIYAGTYLTLPKEAILSIMSEEESKESTDNEVVEPELSEPAPLDHIVVKGESLYKIAQQYQVDVMAIQAANHLQTEELSPGQMLIIPH</sequence>
<keyword evidence="5" id="KW-1185">Reference proteome</keyword>
<feature type="domain" description="LysM" evidence="3">
    <location>
        <begin position="393"/>
        <end position="436"/>
    </location>
</feature>
<dbReference type="Pfam" id="PF00005">
    <property type="entry name" value="ABC_tran"/>
    <property type="match status" value="1"/>
</dbReference>
<dbReference type="Proteomes" id="UP000674938">
    <property type="component" value="Unassembled WGS sequence"/>
</dbReference>
<dbReference type="GO" id="GO:0005524">
    <property type="term" value="F:ATP binding"/>
    <property type="evidence" value="ECO:0007669"/>
    <property type="project" value="InterPro"/>
</dbReference>
<dbReference type="InterPro" id="IPR018392">
    <property type="entry name" value="LysM"/>
</dbReference>
<reference evidence="4" key="1">
    <citation type="submission" date="2020-12" db="EMBL/GenBank/DDBJ databases">
        <title>Vagococcus allomyrinae sp. nov. and Enterococcus lavae sp. nov., isolated from the larvae of Allomyrina dichotoma.</title>
        <authorList>
            <person name="Lee S.D."/>
        </authorList>
    </citation>
    <scope>NUCLEOTIDE SEQUENCE</scope>
    <source>
        <strain evidence="4">BWB3-3</strain>
    </source>
</reference>
<dbReference type="InterPro" id="IPR036779">
    <property type="entry name" value="LysM_dom_sf"/>
</dbReference>
<dbReference type="InterPro" id="IPR050683">
    <property type="entry name" value="Bact_Polysacc_Export_ATP-bd"/>
</dbReference>
<evidence type="ECO:0000256" key="1">
    <source>
        <dbReference type="SAM" id="MobiDB-lite"/>
    </source>
</evidence>
<dbReference type="CDD" id="cd00118">
    <property type="entry name" value="LysM"/>
    <property type="match status" value="2"/>
</dbReference>
<name>A0A940PG34_9ENTE</name>
<dbReference type="PANTHER" id="PTHR46743">
    <property type="entry name" value="TEICHOIC ACIDS EXPORT ATP-BINDING PROTEIN TAGH"/>
    <property type="match status" value="1"/>
</dbReference>
<dbReference type="Pfam" id="PF01476">
    <property type="entry name" value="LysM"/>
    <property type="match status" value="2"/>
</dbReference>
<dbReference type="InterPro" id="IPR003439">
    <property type="entry name" value="ABC_transporter-like_ATP-bd"/>
</dbReference>
<dbReference type="EMBL" id="JAEEGA010000024">
    <property type="protein sequence ID" value="MBP1044230.1"/>
    <property type="molecule type" value="Genomic_DNA"/>
</dbReference>
<dbReference type="Gene3D" id="3.10.350.10">
    <property type="entry name" value="LysM domain"/>
    <property type="match status" value="2"/>
</dbReference>
<dbReference type="InterPro" id="IPR027417">
    <property type="entry name" value="P-loop_NTPase"/>
</dbReference>
<evidence type="ECO:0000313" key="5">
    <source>
        <dbReference type="Proteomes" id="UP000674938"/>
    </source>
</evidence>
<comment type="caution">
    <text evidence="4">The sequence shown here is derived from an EMBL/GenBank/DDBJ whole genome shotgun (WGS) entry which is preliminary data.</text>
</comment>
<dbReference type="PROSITE" id="PS51782">
    <property type="entry name" value="LYSM"/>
    <property type="match status" value="2"/>
</dbReference>
<proteinExistence type="predicted"/>
<dbReference type="PANTHER" id="PTHR46743:SF2">
    <property type="entry name" value="TEICHOIC ACIDS EXPORT ATP-BINDING PROTEIN TAGH"/>
    <property type="match status" value="1"/>
</dbReference>
<dbReference type="AlphaFoldDB" id="A0A940PG34"/>